<dbReference type="SUPFAM" id="SSF52402">
    <property type="entry name" value="Adenine nucleotide alpha hydrolases-like"/>
    <property type="match status" value="1"/>
</dbReference>
<dbReference type="RefSeq" id="WP_141278610.1">
    <property type="nucleotide sequence ID" value="NZ_BAAARZ010000019.1"/>
</dbReference>
<protein>
    <recommendedName>
        <fullName evidence="2">UspA domain-containing protein</fullName>
    </recommendedName>
</protein>
<feature type="region of interest" description="Disordered" evidence="1">
    <location>
        <begin position="1"/>
        <end position="43"/>
    </location>
</feature>
<dbReference type="Gene3D" id="3.40.50.12370">
    <property type="match status" value="1"/>
</dbReference>
<dbReference type="Pfam" id="PF00582">
    <property type="entry name" value="Usp"/>
    <property type="match status" value="1"/>
</dbReference>
<reference evidence="3 4" key="1">
    <citation type="submission" date="2019-06" db="EMBL/GenBank/DDBJ databases">
        <title>Whole genome shotgun sequence of Pseudonocardia hydrocarbonoxydans NBRC 14498.</title>
        <authorList>
            <person name="Hosoyama A."/>
            <person name="Uohara A."/>
            <person name="Ohji S."/>
            <person name="Ichikawa N."/>
        </authorList>
    </citation>
    <scope>NUCLEOTIDE SEQUENCE [LARGE SCALE GENOMIC DNA]</scope>
    <source>
        <strain evidence="3 4">NBRC 14498</strain>
    </source>
</reference>
<evidence type="ECO:0000256" key="1">
    <source>
        <dbReference type="SAM" id="MobiDB-lite"/>
    </source>
</evidence>
<evidence type="ECO:0000313" key="4">
    <source>
        <dbReference type="Proteomes" id="UP000320338"/>
    </source>
</evidence>
<dbReference type="InterPro" id="IPR006016">
    <property type="entry name" value="UspA"/>
</dbReference>
<proteinExistence type="predicted"/>
<name>A0A4Y3WMK0_9PSEU</name>
<dbReference type="AlphaFoldDB" id="A0A4Y3WMK0"/>
<sequence>MAPDPAPTRPDARLARRVARNRRRAGRPVVLTGPVPDPVPRPDDPVVLVARPDADRAGPLRVVAAVRDLPAELPVLAEAADVAAELGAELVIAHAVPLSFGEHSVGMDAALDRGRRTLEAAAARVAELAPELAVSTSLTRRWAHELLGEGLDADIVVLGGRRAGAGLGLVSRSAVRHAPCPVLLVPRA</sequence>
<dbReference type="Proteomes" id="UP000320338">
    <property type="component" value="Unassembled WGS sequence"/>
</dbReference>
<gene>
    <name evidence="3" type="ORF">PHY01_23560</name>
</gene>
<dbReference type="EMBL" id="BJNG01000017">
    <property type="protein sequence ID" value="GEC20073.1"/>
    <property type="molecule type" value="Genomic_DNA"/>
</dbReference>
<accession>A0A4Y3WMK0</accession>
<comment type="caution">
    <text evidence="3">The sequence shown here is derived from an EMBL/GenBank/DDBJ whole genome shotgun (WGS) entry which is preliminary data.</text>
</comment>
<feature type="compositionally biased region" description="Basic residues" evidence="1">
    <location>
        <begin position="15"/>
        <end position="26"/>
    </location>
</feature>
<evidence type="ECO:0000259" key="2">
    <source>
        <dbReference type="Pfam" id="PF00582"/>
    </source>
</evidence>
<keyword evidence="4" id="KW-1185">Reference proteome</keyword>
<organism evidence="3 4">
    <name type="scientific">Pseudonocardia hydrocarbonoxydans</name>
    <dbReference type="NCBI Taxonomy" id="76726"/>
    <lineage>
        <taxon>Bacteria</taxon>
        <taxon>Bacillati</taxon>
        <taxon>Actinomycetota</taxon>
        <taxon>Actinomycetes</taxon>
        <taxon>Pseudonocardiales</taxon>
        <taxon>Pseudonocardiaceae</taxon>
        <taxon>Pseudonocardia</taxon>
    </lineage>
</organism>
<feature type="domain" description="UspA" evidence="2">
    <location>
        <begin position="61"/>
        <end position="186"/>
    </location>
</feature>
<evidence type="ECO:0000313" key="3">
    <source>
        <dbReference type="EMBL" id="GEC20073.1"/>
    </source>
</evidence>